<protein>
    <submittedName>
        <fullName evidence="2">Uncharacterized protein</fullName>
    </submittedName>
</protein>
<organism evidence="2 3">
    <name type="scientific">Polyplax serrata</name>
    <name type="common">Common mouse louse</name>
    <dbReference type="NCBI Taxonomy" id="468196"/>
    <lineage>
        <taxon>Eukaryota</taxon>
        <taxon>Metazoa</taxon>
        <taxon>Ecdysozoa</taxon>
        <taxon>Arthropoda</taxon>
        <taxon>Hexapoda</taxon>
        <taxon>Insecta</taxon>
        <taxon>Pterygota</taxon>
        <taxon>Neoptera</taxon>
        <taxon>Paraneoptera</taxon>
        <taxon>Psocodea</taxon>
        <taxon>Troctomorpha</taxon>
        <taxon>Phthiraptera</taxon>
        <taxon>Anoplura</taxon>
        <taxon>Polyplacidae</taxon>
        <taxon>Polyplax</taxon>
    </lineage>
</organism>
<dbReference type="Proteomes" id="UP001372834">
    <property type="component" value="Unassembled WGS sequence"/>
</dbReference>
<dbReference type="EMBL" id="JAWJWE010000007">
    <property type="protein sequence ID" value="KAK6632551.1"/>
    <property type="molecule type" value="Genomic_DNA"/>
</dbReference>
<evidence type="ECO:0000313" key="2">
    <source>
        <dbReference type="EMBL" id="KAK6632551.1"/>
    </source>
</evidence>
<evidence type="ECO:0000256" key="1">
    <source>
        <dbReference type="SAM" id="MobiDB-lite"/>
    </source>
</evidence>
<proteinExistence type="predicted"/>
<feature type="region of interest" description="Disordered" evidence="1">
    <location>
        <begin position="1"/>
        <end position="55"/>
    </location>
</feature>
<comment type="caution">
    <text evidence="2">The sequence shown here is derived from an EMBL/GenBank/DDBJ whole genome shotgun (WGS) entry which is preliminary data.</text>
</comment>
<reference evidence="2 3" key="1">
    <citation type="submission" date="2023-10" db="EMBL/GenBank/DDBJ databases">
        <title>Genomes of two closely related lineages of the louse Polyplax serrata with different host specificities.</title>
        <authorList>
            <person name="Martinu J."/>
            <person name="Tarabai H."/>
            <person name="Stefka J."/>
            <person name="Hypsa V."/>
        </authorList>
    </citation>
    <scope>NUCLEOTIDE SEQUENCE [LARGE SCALE GENOMIC DNA]</scope>
    <source>
        <strain evidence="2">HR10_N</strain>
    </source>
</reference>
<accession>A0AAN8S702</accession>
<evidence type="ECO:0000313" key="3">
    <source>
        <dbReference type="Proteomes" id="UP001372834"/>
    </source>
</evidence>
<dbReference type="AlphaFoldDB" id="A0AAN8S702"/>
<sequence length="296" mass="33536">MATRQENEAPNPAGRRAHEGHRRGRPGQGAKARNQDRFRSMINSKQATEDRTGIEQRYGLTEEGAVEKLFASVEYGESGYAVLLPVATRGIGFASVLEYQRFADAESISVYAYYRVMLHLFHLKLSLSYRSQTLAPNHPMDMIQPLSADDLNLLMGVSQVPLATYTILHDLGTAHTPDDYYPVLRSPQVSYNWVNFDPEELYNIGIQWALGLDIYNIRSILEQLSNPDTPLPVRTGFIDCNPIPGARWTDMLLTNMNSIWPENYDYGQLSFDIRSYQLLLANASNKVFKGFIRLSH</sequence>
<gene>
    <name evidence="2" type="ORF">RUM43_013319</name>
</gene>
<name>A0AAN8S702_POLSC</name>